<keyword evidence="1" id="KW-0732">Signal</keyword>
<dbReference type="RefSeq" id="WP_131957259.1">
    <property type="nucleotide sequence ID" value="NZ_SMFL01000002.1"/>
</dbReference>
<evidence type="ECO:0000256" key="1">
    <source>
        <dbReference type="SAM" id="SignalP"/>
    </source>
</evidence>
<comment type="caution">
    <text evidence="3">The sequence shown here is derived from an EMBL/GenBank/DDBJ whole genome shotgun (WGS) entry which is preliminary data.</text>
</comment>
<reference evidence="3 4" key="1">
    <citation type="submission" date="2019-03" db="EMBL/GenBank/DDBJ databases">
        <title>Dyadobacter AR-3-6 sp. nov., isolated from arctic soil.</title>
        <authorList>
            <person name="Chaudhary D.K."/>
        </authorList>
    </citation>
    <scope>NUCLEOTIDE SEQUENCE [LARGE SCALE GENOMIC DNA]</scope>
    <source>
        <strain evidence="3 4">AR-3-6</strain>
    </source>
</reference>
<dbReference type="SMART" id="SM00754">
    <property type="entry name" value="CHRD"/>
    <property type="match status" value="2"/>
</dbReference>
<organism evidence="3 4">
    <name type="scientific">Dyadobacter psychrotolerans</name>
    <dbReference type="NCBI Taxonomy" id="2541721"/>
    <lineage>
        <taxon>Bacteria</taxon>
        <taxon>Pseudomonadati</taxon>
        <taxon>Bacteroidota</taxon>
        <taxon>Cytophagia</taxon>
        <taxon>Cytophagales</taxon>
        <taxon>Spirosomataceae</taxon>
        <taxon>Dyadobacter</taxon>
    </lineage>
</organism>
<evidence type="ECO:0000259" key="2">
    <source>
        <dbReference type="PROSITE" id="PS50933"/>
    </source>
</evidence>
<proteinExistence type="predicted"/>
<feature type="chain" id="PRO_5020563758" evidence="1">
    <location>
        <begin position="24"/>
        <end position="281"/>
    </location>
</feature>
<feature type="signal peptide" evidence="1">
    <location>
        <begin position="1"/>
        <end position="23"/>
    </location>
</feature>
<dbReference type="Proteomes" id="UP000294850">
    <property type="component" value="Unassembled WGS sequence"/>
</dbReference>
<dbReference type="InterPro" id="IPR010895">
    <property type="entry name" value="CHRD"/>
</dbReference>
<protein>
    <submittedName>
        <fullName evidence="3">CHRD domain-containing protein</fullName>
    </submittedName>
</protein>
<gene>
    <name evidence="3" type="ORF">E0F88_05740</name>
</gene>
<sequence>MKNLSVLLFFVFTLLTFSGCVKDHTPADILTQLALPLSPLQESPVKVSPASGSADVYYNKVTKMLSFTLKWNNLSDIPTGAHIHGTALRNVNTSIKFDFFDQIPKTTSGTFSSEVMVDGTKINEADLLNGLYYLNMHTKNNPGGEIRGQIEFYNQVNIVSRMGLQLSGKQENPANASTATGTLDVSYNKTTKILSYFVTWNNLVSAPTGAHIHGPAPKGTNTGILYDFFSLITPAISGGFSNSVLVDEVKLKEADLLSGLYYINIHNAIYPGGEIRAQIEF</sequence>
<name>A0A4R5E141_9BACT</name>
<evidence type="ECO:0000313" key="3">
    <source>
        <dbReference type="EMBL" id="TDE17393.1"/>
    </source>
</evidence>
<feature type="domain" description="CHRD" evidence="2">
    <location>
        <begin position="158"/>
        <end position="281"/>
    </location>
</feature>
<dbReference type="OrthoDB" id="571052at2"/>
<accession>A0A4R5E141</accession>
<dbReference type="PROSITE" id="PS51257">
    <property type="entry name" value="PROKAR_LIPOPROTEIN"/>
    <property type="match status" value="1"/>
</dbReference>
<dbReference type="PROSITE" id="PS50933">
    <property type="entry name" value="CHRD"/>
    <property type="match status" value="2"/>
</dbReference>
<dbReference type="Pfam" id="PF07452">
    <property type="entry name" value="CHRD"/>
    <property type="match status" value="2"/>
</dbReference>
<evidence type="ECO:0000313" key="4">
    <source>
        <dbReference type="Proteomes" id="UP000294850"/>
    </source>
</evidence>
<dbReference type="EMBL" id="SMFL01000002">
    <property type="protein sequence ID" value="TDE17393.1"/>
    <property type="molecule type" value="Genomic_DNA"/>
</dbReference>
<dbReference type="AlphaFoldDB" id="A0A4R5E141"/>
<feature type="domain" description="CHRD" evidence="2">
    <location>
        <begin position="29"/>
        <end position="155"/>
    </location>
</feature>
<keyword evidence="4" id="KW-1185">Reference proteome</keyword>